<feature type="region of interest" description="Disordered" evidence="1">
    <location>
        <begin position="91"/>
        <end position="119"/>
    </location>
</feature>
<sequence length="119" mass="13437">MNIKNRLRLPLGAQFWANDGSDIPEWLCPHMIDRPSYNGAFMIQTPLGRARVHKGYVVVEHLGKALRMAPPSIGSHCRVMPFQTLPLDPCLSQSDRRRHSSSDTTLPVHVRGRPSKFLP</sequence>
<dbReference type="AlphaFoldDB" id="A0A443K893"/>
<evidence type="ECO:0000256" key="1">
    <source>
        <dbReference type="SAM" id="MobiDB-lite"/>
    </source>
</evidence>
<feature type="compositionally biased region" description="Basic residues" evidence="1">
    <location>
        <begin position="110"/>
        <end position="119"/>
    </location>
</feature>
<proteinExistence type="predicted"/>
<accession>A0A443K893</accession>
<evidence type="ECO:0000313" key="2">
    <source>
        <dbReference type="EMBL" id="RWR28950.1"/>
    </source>
</evidence>
<comment type="caution">
    <text evidence="2">The sequence shown here is derived from an EMBL/GenBank/DDBJ whole genome shotgun (WGS) entry which is preliminary data.</text>
</comment>
<evidence type="ECO:0000313" key="3">
    <source>
        <dbReference type="Proteomes" id="UP000285295"/>
    </source>
</evidence>
<organism evidence="2 3">
    <name type="scientific">Paenirhodobacter populi</name>
    <dbReference type="NCBI Taxonomy" id="2306993"/>
    <lineage>
        <taxon>Bacteria</taxon>
        <taxon>Pseudomonadati</taxon>
        <taxon>Pseudomonadota</taxon>
        <taxon>Alphaproteobacteria</taxon>
        <taxon>Rhodobacterales</taxon>
        <taxon>Rhodobacter group</taxon>
        <taxon>Paenirhodobacter</taxon>
    </lineage>
</organism>
<reference evidence="2 3" key="1">
    <citation type="submission" date="2019-01" db="EMBL/GenBank/DDBJ databases">
        <title>Sinorhodobacter populi sp. nov. isolated from the symptomatic bark tissue of Populus euramericana canker.</title>
        <authorList>
            <person name="Xu G."/>
        </authorList>
    </citation>
    <scope>NUCLEOTIDE SEQUENCE [LARGE SCALE GENOMIC DNA]</scope>
    <source>
        <strain evidence="2 3">D19-10-3-21</strain>
    </source>
</reference>
<name>A0A443K893_9RHOB</name>
<dbReference type="Proteomes" id="UP000285295">
    <property type="component" value="Unassembled WGS sequence"/>
</dbReference>
<dbReference type="OrthoDB" id="4545778at2"/>
<protein>
    <submittedName>
        <fullName evidence="2">Uncharacterized protein</fullName>
    </submittedName>
</protein>
<dbReference type="RefSeq" id="WP_128237635.1">
    <property type="nucleotide sequence ID" value="NZ_SAUX01000013.1"/>
</dbReference>
<dbReference type="EMBL" id="SAUX01000013">
    <property type="protein sequence ID" value="RWR28950.1"/>
    <property type="molecule type" value="Genomic_DNA"/>
</dbReference>
<gene>
    <name evidence="2" type="ORF">D2T31_12660</name>
</gene>
<reference evidence="2 3" key="2">
    <citation type="submission" date="2019-01" db="EMBL/GenBank/DDBJ databases">
        <authorList>
            <person name="Li Y."/>
        </authorList>
    </citation>
    <scope>NUCLEOTIDE SEQUENCE [LARGE SCALE GENOMIC DNA]</scope>
    <source>
        <strain evidence="2 3">D19-10-3-21</strain>
    </source>
</reference>